<gene>
    <name evidence="2" type="ORF">METZ01_LOCUS385212</name>
</gene>
<feature type="region of interest" description="Disordered" evidence="1">
    <location>
        <begin position="1"/>
        <end position="22"/>
    </location>
</feature>
<feature type="non-terminal residue" evidence="2">
    <location>
        <position position="22"/>
    </location>
</feature>
<evidence type="ECO:0000256" key="1">
    <source>
        <dbReference type="SAM" id="MobiDB-lite"/>
    </source>
</evidence>
<proteinExistence type="predicted"/>
<accession>A0A382UF87</accession>
<sequence length="22" mass="2236">VKRRGSLTPAQSKVAPGDGLVV</sequence>
<dbReference type="AlphaFoldDB" id="A0A382UF87"/>
<evidence type="ECO:0000313" key="2">
    <source>
        <dbReference type="EMBL" id="SVD32358.1"/>
    </source>
</evidence>
<organism evidence="2">
    <name type="scientific">marine metagenome</name>
    <dbReference type="NCBI Taxonomy" id="408172"/>
    <lineage>
        <taxon>unclassified sequences</taxon>
        <taxon>metagenomes</taxon>
        <taxon>ecological metagenomes</taxon>
    </lineage>
</organism>
<name>A0A382UF87_9ZZZZ</name>
<reference evidence="2" key="1">
    <citation type="submission" date="2018-05" db="EMBL/GenBank/DDBJ databases">
        <authorList>
            <person name="Lanie J.A."/>
            <person name="Ng W.-L."/>
            <person name="Kazmierczak K.M."/>
            <person name="Andrzejewski T.M."/>
            <person name="Davidsen T.M."/>
            <person name="Wayne K.J."/>
            <person name="Tettelin H."/>
            <person name="Glass J.I."/>
            <person name="Rusch D."/>
            <person name="Podicherti R."/>
            <person name="Tsui H.-C.T."/>
            <person name="Winkler M.E."/>
        </authorList>
    </citation>
    <scope>NUCLEOTIDE SEQUENCE</scope>
</reference>
<feature type="non-terminal residue" evidence="2">
    <location>
        <position position="1"/>
    </location>
</feature>
<dbReference type="EMBL" id="UINC01143433">
    <property type="protein sequence ID" value="SVD32358.1"/>
    <property type="molecule type" value="Genomic_DNA"/>
</dbReference>
<protein>
    <submittedName>
        <fullName evidence="2">Uncharacterized protein</fullName>
    </submittedName>
</protein>